<dbReference type="PANTHER" id="PTHR14491">
    <property type="entry name" value="SOSONDOWAH, ISOFORM G"/>
    <property type="match status" value="1"/>
</dbReference>
<feature type="repeat" description="ANK" evidence="4">
    <location>
        <begin position="352"/>
        <end position="384"/>
    </location>
</feature>
<dbReference type="Pfam" id="PF25877">
    <property type="entry name" value="WHD_SOWAH"/>
    <property type="match status" value="1"/>
</dbReference>
<dbReference type="PANTHER" id="PTHR14491:SF2">
    <property type="entry name" value="ANKYRIN REPEAT DOMAIN-CONTAINING PROTEIN SOWAHA"/>
    <property type="match status" value="1"/>
</dbReference>
<name>A0A3B3QQ24_9TELE</name>
<keyword evidence="2 4" id="KW-0040">ANK repeat</keyword>
<accession>A0A3B3QQ24</accession>
<keyword evidence="8" id="KW-1185">Reference proteome</keyword>
<dbReference type="SMART" id="SM00248">
    <property type="entry name" value="ANK"/>
    <property type="match status" value="2"/>
</dbReference>
<dbReference type="InterPro" id="IPR002110">
    <property type="entry name" value="Ankyrin_rpt"/>
</dbReference>
<dbReference type="Pfam" id="PF12796">
    <property type="entry name" value="Ank_2"/>
    <property type="match status" value="1"/>
</dbReference>
<feature type="compositionally biased region" description="Basic and acidic residues" evidence="5">
    <location>
        <begin position="240"/>
        <end position="249"/>
    </location>
</feature>
<reference evidence="7" key="2">
    <citation type="submission" date="2025-09" db="UniProtKB">
        <authorList>
            <consortium name="Ensembl"/>
        </authorList>
    </citation>
    <scope>IDENTIFICATION</scope>
</reference>
<evidence type="ECO:0000313" key="7">
    <source>
        <dbReference type="Ensembl" id="ENSPKIP00000008792.1"/>
    </source>
</evidence>
<dbReference type="SUPFAM" id="SSF48403">
    <property type="entry name" value="Ankyrin repeat"/>
    <property type="match status" value="1"/>
</dbReference>
<dbReference type="GeneTree" id="ENSGT00950000183003"/>
<feature type="compositionally biased region" description="Basic and acidic residues" evidence="5">
    <location>
        <begin position="98"/>
        <end position="107"/>
    </location>
</feature>
<protein>
    <submittedName>
        <fullName evidence="7">Sosondowah ankyrin repeat domain family member A</fullName>
    </submittedName>
</protein>
<dbReference type="InterPro" id="IPR058889">
    <property type="entry name" value="WHD_SOWAHA-C"/>
</dbReference>
<dbReference type="AlphaFoldDB" id="A0A3B3QQ24"/>
<evidence type="ECO:0000256" key="4">
    <source>
        <dbReference type="PROSITE-ProRule" id="PRU00023"/>
    </source>
</evidence>
<reference evidence="7" key="1">
    <citation type="submission" date="2025-08" db="UniProtKB">
        <authorList>
            <consortium name="Ensembl"/>
        </authorList>
    </citation>
    <scope>IDENTIFICATION</scope>
</reference>
<dbReference type="InterPro" id="IPR036770">
    <property type="entry name" value="Ankyrin_rpt-contain_sf"/>
</dbReference>
<evidence type="ECO:0000256" key="3">
    <source>
        <dbReference type="ARBA" id="ARBA00038122"/>
    </source>
</evidence>
<evidence type="ECO:0000259" key="6">
    <source>
        <dbReference type="Pfam" id="PF25877"/>
    </source>
</evidence>
<dbReference type="Ensembl" id="ENSPKIT00000032877.1">
    <property type="protein sequence ID" value="ENSPKIP00000008792.1"/>
    <property type="gene ID" value="ENSPKIG00000024141.1"/>
</dbReference>
<feature type="region of interest" description="Disordered" evidence="5">
    <location>
        <begin position="92"/>
        <end position="165"/>
    </location>
</feature>
<sequence length="476" mass="53973">ESLRAAAVPSLRAMSVSEETLLTFLLERGGTAEYTQLLSHFRPFLDSNDPAEKELNRELFKRCVNCVAFVKQFEGERYFIIRKQYVHLLTQSHTPVSNKREPEDRTSTHKASSSAESAREQREDDLSEREGRKTPGLGSNRILGDQLTDDDSQSATGLNLQRRQERGSFKEEIIHGPIETLQTKEINLPGGVRRPIVQKPYMLPLRMPPVRMDTMTTKPNSEEERLKKVDTNQNMCELPENNREPEESNTHSSQVMKGFRSSIRNSELRYSGNIPLQSTEHEWLVKTAIGHWTRVHGLLLQDIQLAEKRDFTSGFTVLHWAAKSGNCEMIAKIVEISRRGGREVNVNCKTYGGYTPLHIAAIHHHEAVVTLLMGFGANRNIRDNDGRKACHYLHEGVSRDVRELLEGPGDPGRGKTQGHSEVDYHFDFAAGFNTISRLLQPYVTGHKKRHKRNTAQPTAPRKQPTELQTDFGPALL</sequence>
<dbReference type="PROSITE" id="PS50297">
    <property type="entry name" value="ANK_REP_REGION"/>
    <property type="match status" value="1"/>
</dbReference>
<dbReference type="PRINTS" id="PR01415">
    <property type="entry name" value="ANKYRIN"/>
</dbReference>
<dbReference type="PROSITE" id="PS50088">
    <property type="entry name" value="ANK_REPEAT"/>
    <property type="match status" value="1"/>
</dbReference>
<feature type="region of interest" description="Disordered" evidence="5">
    <location>
        <begin position="444"/>
        <end position="476"/>
    </location>
</feature>
<proteinExistence type="inferred from homology"/>
<organism evidence="7 8">
    <name type="scientific">Paramormyrops kingsleyae</name>
    <dbReference type="NCBI Taxonomy" id="1676925"/>
    <lineage>
        <taxon>Eukaryota</taxon>
        <taxon>Metazoa</taxon>
        <taxon>Chordata</taxon>
        <taxon>Craniata</taxon>
        <taxon>Vertebrata</taxon>
        <taxon>Euteleostomi</taxon>
        <taxon>Actinopterygii</taxon>
        <taxon>Neopterygii</taxon>
        <taxon>Teleostei</taxon>
        <taxon>Osteoglossocephala</taxon>
        <taxon>Osteoglossomorpha</taxon>
        <taxon>Osteoglossiformes</taxon>
        <taxon>Mormyridae</taxon>
        <taxon>Paramormyrops</taxon>
    </lineage>
</organism>
<evidence type="ECO:0000256" key="5">
    <source>
        <dbReference type="SAM" id="MobiDB-lite"/>
    </source>
</evidence>
<keyword evidence="1" id="KW-0677">Repeat</keyword>
<dbReference type="Gene3D" id="1.25.40.20">
    <property type="entry name" value="Ankyrin repeat-containing domain"/>
    <property type="match status" value="1"/>
</dbReference>
<evidence type="ECO:0000256" key="1">
    <source>
        <dbReference type="ARBA" id="ARBA00022737"/>
    </source>
</evidence>
<evidence type="ECO:0000256" key="2">
    <source>
        <dbReference type="ARBA" id="ARBA00023043"/>
    </source>
</evidence>
<feature type="region of interest" description="Disordered" evidence="5">
    <location>
        <begin position="238"/>
        <end position="258"/>
    </location>
</feature>
<evidence type="ECO:0000313" key="8">
    <source>
        <dbReference type="Proteomes" id="UP000261540"/>
    </source>
</evidence>
<feature type="compositionally biased region" description="Basic and acidic residues" evidence="5">
    <location>
        <begin position="117"/>
        <end position="133"/>
    </location>
</feature>
<dbReference type="STRING" id="1676925.ENSPKIP00000008792"/>
<comment type="similarity">
    <text evidence="3">Belongs to the SOWAH family.</text>
</comment>
<dbReference type="Proteomes" id="UP000261540">
    <property type="component" value="Unplaced"/>
</dbReference>
<feature type="domain" description="SOWAHA-C winged helix-turn-helix" evidence="6">
    <location>
        <begin position="16"/>
        <end position="98"/>
    </location>
</feature>